<dbReference type="OrthoDB" id="199084at2"/>
<evidence type="ECO:0000313" key="2">
    <source>
        <dbReference type="Proteomes" id="UP000051936"/>
    </source>
</evidence>
<dbReference type="STRING" id="989370.AOQ71_25670"/>
<proteinExistence type="predicted"/>
<evidence type="ECO:0008006" key="3">
    <source>
        <dbReference type="Google" id="ProtNLM"/>
    </source>
</evidence>
<keyword evidence="2" id="KW-1185">Reference proteome</keyword>
<comment type="caution">
    <text evidence="1">The sequence shown here is derived from an EMBL/GenBank/DDBJ whole genome shotgun (WGS) entry which is preliminary data.</text>
</comment>
<dbReference type="Proteomes" id="UP000051936">
    <property type="component" value="Unassembled WGS sequence"/>
</dbReference>
<evidence type="ECO:0000313" key="1">
    <source>
        <dbReference type="EMBL" id="KRQ06499.1"/>
    </source>
</evidence>
<dbReference type="Pfam" id="PF12570">
    <property type="entry name" value="DUF3750"/>
    <property type="match status" value="1"/>
</dbReference>
<gene>
    <name evidence="1" type="ORF">AOQ71_25670</name>
</gene>
<sequence length="243" mass="26247">MLVFLVLIFVPLAASAARYLWLGDGRGNWQTADRSSAGLLPAAATHPDAVVRVFAARTVRWRSIFAVHTWIVVKEKGAATYSRYDYTAWGEPIRANGFAPDGRWFGAMPETIVAIDGDRAAALIPKIRYVIENYRFRAYGDYSAWPGPNSNTFVQAALDAVPELRAVLPPTAIGKDFPYDGHWIGLTPSGTGVFASLGGYAGLTVGWVEGLEINVFGAVLGFDIRRPALKLPGLGRLGVPVGL</sequence>
<dbReference type="RefSeq" id="WP_057752929.1">
    <property type="nucleotide sequence ID" value="NZ_LJYG01000101.1"/>
</dbReference>
<dbReference type="EMBL" id="LJYG01000101">
    <property type="protein sequence ID" value="KRQ06499.1"/>
    <property type="molecule type" value="Genomic_DNA"/>
</dbReference>
<dbReference type="InterPro" id="IPR022224">
    <property type="entry name" value="DUF3750"/>
</dbReference>
<protein>
    <recommendedName>
        <fullName evidence="3">DUF3750 domain-containing protein</fullName>
    </recommendedName>
</protein>
<name>A0A0R3D9L0_9BRAD</name>
<accession>A0A0R3D9L0</accession>
<reference evidence="1 2" key="1">
    <citation type="submission" date="2015-09" db="EMBL/GenBank/DDBJ databases">
        <title>Draft Genome Sequence of Bradyrhizobium manausense Strain BR 3351T, a Novel Symbiotic Nitrogen-Fixing Alphaproteobacterium Isolated from Brazilian Amazon Rain Forest.</title>
        <authorList>
            <person name="De Araujo J.L."/>
            <person name="Zilli J.E."/>
        </authorList>
    </citation>
    <scope>NUCLEOTIDE SEQUENCE [LARGE SCALE GENOMIC DNA]</scope>
    <source>
        <strain evidence="1 2">BR3351</strain>
    </source>
</reference>
<organism evidence="1 2">
    <name type="scientific">Bradyrhizobium manausense</name>
    <dbReference type="NCBI Taxonomy" id="989370"/>
    <lineage>
        <taxon>Bacteria</taxon>
        <taxon>Pseudomonadati</taxon>
        <taxon>Pseudomonadota</taxon>
        <taxon>Alphaproteobacteria</taxon>
        <taxon>Hyphomicrobiales</taxon>
        <taxon>Nitrobacteraceae</taxon>
        <taxon>Bradyrhizobium</taxon>
    </lineage>
</organism>
<dbReference type="AlphaFoldDB" id="A0A0R3D9L0"/>